<reference evidence="1 2" key="1">
    <citation type="submission" date="2018-03" db="EMBL/GenBank/DDBJ databases">
        <title>Genomic Encyclopedia of Archaeal and Bacterial Type Strains, Phase II (KMG-II): from individual species to whole genera.</title>
        <authorList>
            <person name="Goeker M."/>
        </authorList>
    </citation>
    <scope>NUCLEOTIDE SEQUENCE [LARGE SCALE GENOMIC DNA]</scope>
    <source>
        <strain evidence="1 2">DSM 44946</strain>
    </source>
</reference>
<comment type="caution">
    <text evidence="1">The sequence shown here is derived from an EMBL/GenBank/DDBJ whole genome shotgun (WGS) entry which is preliminary data.</text>
</comment>
<accession>A0A2T0LH58</accession>
<protein>
    <submittedName>
        <fullName evidence="1">PhzF family phenazine biosynthesis protein</fullName>
    </submittedName>
</protein>
<dbReference type="Gene3D" id="3.10.310.10">
    <property type="entry name" value="Diaminopimelate Epimerase, Chain A, domain 1"/>
    <property type="match status" value="2"/>
</dbReference>
<dbReference type="GO" id="GO:0005737">
    <property type="term" value="C:cytoplasm"/>
    <property type="evidence" value="ECO:0007669"/>
    <property type="project" value="TreeGrafter"/>
</dbReference>
<dbReference type="Proteomes" id="UP000237797">
    <property type="component" value="Unassembled WGS sequence"/>
</dbReference>
<dbReference type="PIRSF" id="PIRSF016184">
    <property type="entry name" value="PhzC_PhzF"/>
    <property type="match status" value="1"/>
</dbReference>
<organism evidence="1 2">
    <name type="scientific">Planifilum fimeticola</name>
    <dbReference type="NCBI Taxonomy" id="201975"/>
    <lineage>
        <taxon>Bacteria</taxon>
        <taxon>Bacillati</taxon>
        <taxon>Bacillota</taxon>
        <taxon>Bacilli</taxon>
        <taxon>Bacillales</taxon>
        <taxon>Thermoactinomycetaceae</taxon>
        <taxon>Planifilum</taxon>
    </lineage>
</organism>
<dbReference type="Pfam" id="PF02567">
    <property type="entry name" value="PhzC-PhzF"/>
    <property type="match status" value="1"/>
</dbReference>
<evidence type="ECO:0000313" key="2">
    <source>
        <dbReference type="Proteomes" id="UP000237797"/>
    </source>
</evidence>
<keyword evidence="2" id="KW-1185">Reference proteome</keyword>
<dbReference type="AlphaFoldDB" id="A0A2T0LH58"/>
<dbReference type="GO" id="GO:0016853">
    <property type="term" value="F:isomerase activity"/>
    <property type="evidence" value="ECO:0007669"/>
    <property type="project" value="TreeGrafter"/>
</dbReference>
<dbReference type="InterPro" id="IPR003719">
    <property type="entry name" value="Phenazine_PhzF-like"/>
</dbReference>
<name>A0A2T0LH58_9BACL</name>
<dbReference type="PANTHER" id="PTHR13774">
    <property type="entry name" value="PHENAZINE BIOSYNTHESIS PROTEIN"/>
    <property type="match status" value="1"/>
</dbReference>
<dbReference type="SUPFAM" id="SSF54506">
    <property type="entry name" value="Diaminopimelate epimerase-like"/>
    <property type="match status" value="1"/>
</dbReference>
<dbReference type="EMBL" id="PVNE01000005">
    <property type="protein sequence ID" value="PRX41662.1"/>
    <property type="molecule type" value="Genomic_DNA"/>
</dbReference>
<evidence type="ECO:0000313" key="1">
    <source>
        <dbReference type="EMBL" id="PRX41662.1"/>
    </source>
</evidence>
<sequence length="283" mass="30560">MAEESEMKKVFLARVFHRESMQGNLTGVVVCPEPPSPGDCRYIARRLGFPDTCFVWRGESGNWIHRTFSPFEELSFCTQTLLAGAATLQEMAGPGGCSFETAVGAAVVHRDEGLYWIRQEVEAARPLEDRSVLSRLGLGEGLLAGEPAVTGGARPRLYIPLPSPDALYRLTLSPETVLKICREQGLKGLCFFAVVDGGLIALRVFTTSLGGGEDAATGGAALGLIGYHRFRPLGLSGRVRVEQGQAETEKRGCLRLRWSPASPSVWLGSPVDVLVRGTLVESD</sequence>
<proteinExistence type="predicted"/>
<gene>
    <name evidence="1" type="ORF">CLV97_10589</name>
</gene>